<organism evidence="1 2">
    <name type="scientific">Solibacillus merdavium</name>
    <dbReference type="NCBI Taxonomy" id="2762218"/>
    <lineage>
        <taxon>Bacteria</taxon>
        <taxon>Bacillati</taxon>
        <taxon>Bacillota</taxon>
        <taxon>Bacilli</taxon>
        <taxon>Bacillales</taxon>
        <taxon>Caryophanaceae</taxon>
        <taxon>Solibacillus</taxon>
    </lineage>
</organism>
<keyword evidence="2" id="KW-1185">Reference proteome</keyword>
<dbReference type="InterPro" id="IPR018540">
    <property type="entry name" value="Spo0E-like"/>
</dbReference>
<dbReference type="Gene3D" id="4.10.280.10">
    <property type="entry name" value="Helix-loop-helix DNA-binding domain"/>
    <property type="match status" value="1"/>
</dbReference>
<evidence type="ECO:0000313" key="1">
    <source>
        <dbReference type="EMBL" id="MBD8031572.1"/>
    </source>
</evidence>
<dbReference type="InterPro" id="IPR037208">
    <property type="entry name" value="Spo0E-like_sf"/>
</dbReference>
<proteinExistence type="predicted"/>
<dbReference type="EMBL" id="JACSPW010000001">
    <property type="protein sequence ID" value="MBD8031572.1"/>
    <property type="molecule type" value="Genomic_DNA"/>
</dbReference>
<protein>
    <submittedName>
        <fullName evidence="1">Aspartyl-phosphate phosphatase Spo0E family protein</fullName>
    </submittedName>
</protein>
<comment type="caution">
    <text evidence="1">The sequence shown here is derived from an EMBL/GenBank/DDBJ whole genome shotgun (WGS) entry which is preliminary data.</text>
</comment>
<gene>
    <name evidence="1" type="ORF">H9632_00735</name>
</gene>
<dbReference type="SUPFAM" id="SSF140500">
    <property type="entry name" value="BAS1536-like"/>
    <property type="match status" value="1"/>
</dbReference>
<accession>A0ABR8XI48</accession>
<dbReference type="Proteomes" id="UP000600565">
    <property type="component" value="Unassembled WGS sequence"/>
</dbReference>
<reference evidence="1 2" key="1">
    <citation type="submission" date="2020-08" db="EMBL/GenBank/DDBJ databases">
        <title>A Genomic Blueprint of the Chicken Gut Microbiome.</title>
        <authorList>
            <person name="Gilroy R."/>
            <person name="Ravi A."/>
            <person name="Getino M."/>
            <person name="Pursley I."/>
            <person name="Horton D.L."/>
            <person name="Alikhan N.-F."/>
            <person name="Baker D."/>
            <person name="Gharbi K."/>
            <person name="Hall N."/>
            <person name="Watson M."/>
            <person name="Adriaenssens E.M."/>
            <person name="Foster-Nyarko E."/>
            <person name="Jarju S."/>
            <person name="Secka A."/>
            <person name="Antonio M."/>
            <person name="Oren A."/>
            <person name="Chaudhuri R."/>
            <person name="La Ragione R.M."/>
            <person name="Hildebrand F."/>
            <person name="Pallen M.J."/>
        </authorList>
    </citation>
    <scope>NUCLEOTIDE SEQUENCE [LARGE SCALE GENOMIC DNA]</scope>
    <source>
        <strain evidence="1 2">Sa1YVA6</strain>
    </source>
</reference>
<evidence type="ECO:0000313" key="2">
    <source>
        <dbReference type="Proteomes" id="UP000600565"/>
    </source>
</evidence>
<sequence length="67" mass="7642">MGRAMQDRALLIEIELKRKQMIQSGLENGLQSDITLQLSKQVDRLINTFDQSQNAKTMIHSANENNL</sequence>
<dbReference type="InterPro" id="IPR036638">
    <property type="entry name" value="HLH_DNA-bd_sf"/>
</dbReference>
<dbReference type="Pfam" id="PF09388">
    <property type="entry name" value="SpoOE-like"/>
    <property type="match status" value="1"/>
</dbReference>
<dbReference type="RefSeq" id="WP_191702220.1">
    <property type="nucleotide sequence ID" value="NZ_JACSPW010000001.1"/>
</dbReference>
<name>A0ABR8XI48_9BACL</name>